<accession>A0A6B0T0C6</accession>
<dbReference type="EMBL" id="WUUS01000007">
    <property type="protein sequence ID" value="MXR42072.1"/>
    <property type="molecule type" value="Genomic_DNA"/>
</dbReference>
<name>A0A6B0T0C6_9EURY</name>
<sequence>MSLRGVIDAVKGREKRLTVFDPPNDDAVAELREYFASQAVRIEEGTTDSGLSGYVVLSDEHDDEVLAAVDLRHLEGDVAVGPGEESAFAPILEHLDGTTFTSYDIPRMMAATREMEDRAWRVGSGELHAGFQRVEAIRAQKGVYEDLATEDIDVHAYCAPSDDAPDIEGVSIHQEDTDEIRRSWFVAFDGGGDPADACLLLAEERGEPDDRRFYGFWTYEPTTVATVIDHLQEAYAIPA</sequence>
<keyword evidence="3" id="KW-1185">Reference proteome</keyword>
<comment type="caution">
    <text evidence="2">The sequence shown here is derived from an EMBL/GenBank/DDBJ whole genome shotgun (WGS) entry which is preliminary data.</text>
</comment>
<protein>
    <recommendedName>
        <fullName evidence="1">DICT domain-containing protein</fullName>
    </recommendedName>
</protein>
<gene>
    <name evidence="2" type="ORF">GRX01_12075</name>
</gene>
<organism evidence="2 3">
    <name type="scientific">Halobaculum saliterrae</name>
    <dbReference type="NCBI Taxonomy" id="2073113"/>
    <lineage>
        <taxon>Archaea</taxon>
        <taxon>Methanobacteriati</taxon>
        <taxon>Methanobacteriota</taxon>
        <taxon>Stenosarchaea group</taxon>
        <taxon>Halobacteria</taxon>
        <taxon>Halobacteriales</taxon>
        <taxon>Haloferacaceae</taxon>
        <taxon>Halobaculum</taxon>
    </lineage>
</organism>
<dbReference type="PIRSF" id="PIRSF030471">
    <property type="entry name" value="STR_Vng0742h_prd"/>
    <property type="match status" value="1"/>
</dbReference>
<reference evidence="2 3" key="1">
    <citation type="submission" date="2019-12" db="EMBL/GenBank/DDBJ databases">
        <title>Isolation and characterization of three novel carbon monoxide-oxidizing members of Halobacteria from salione crusts and soils.</title>
        <authorList>
            <person name="Myers M.R."/>
            <person name="King G.M."/>
        </authorList>
    </citation>
    <scope>NUCLEOTIDE SEQUENCE [LARGE SCALE GENOMIC DNA]</scope>
    <source>
        <strain evidence="2 3">WSA2</strain>
    </source>
</reference>
<evidence type="ECO:0000313" key="2">
    <source>
        <dbReference type="EMBL" id="MXR42072.1"/>
    </source>
</evidence>
<dbReference type="InterPro" id="IPR016954">
    <property type="entry name" value="Uncharacterised_Vng0742h"/>
</dbReference>
<dbReference type="Pfam" id="PF10069">
    <property type="entry name" value="DICT"/>
    <property type="match status" value="1"/>
</dbReference>
<proteinExistence type="predicted"/>
<evidence type="ECO:0000313" key="3">
    <source>
        <dbReference type="Proteomes" id="UP000437065"/>
    </source>
</evidence>
<dbReference type="RefSeq" id="WP_159667654.1">
    <property type="nucleotide sequence ID" value="NZ_WUUS01000007.1"/>
</dbReference>
<feature type="domain" description="DICT" evidence="1">
    <location>
        <begin position="94"/>
        <end position="204"/>
    </location>
</feature>
<dbReference type="Proteomes" id="UP000437065">
    <property type="component" value="Unassembled WGS sequence"/>
</dbReference>
<dbReference type="AlphaFoldDB" id="A0A6B0T0C6"/>
<evidence type="ECO:0000259" key="1">
    <source>
        <dbReference type="Pfam" id="PF10069"/>
    </source>
</evidence>
<dbReference type="InterPro" id="IPR019278">
    <property type="entry name" value="DICT_dom"/>
</dbReference>
<dbReference type="OrthoDB" id="198447at2157"/>